<dbReference type="PROSITE" id="PS51257">
    <property type="entry name" value="PROKAR_LIPOPROTEIN"/>
    <property type="match status" value="1"/>
</dbReference>
<dbReference type="AlphaFoldDB" id="A0A2W7RM84"/>
<reference evidence="2 3" key="1">
    <citation type="submission" date="2018-06" db="EMBL/GenBank/DDBJ databases">
        <title>Genomic Encyclopedia of Archaeal and Bacterial Type Strains, Phase II (KMG-II): from individual species to whole genera.</title>
        <authorList>
            <person name="Goeker M."/>
        </authorList>
    </citation>
    <scope>NUCLEOTIDE SEQUENCE [LARGE SCALE GENOMIC DNA]</scope>
    <source>
        <strain evidence="2 3">DSM 23241</strain>
    </source>
</reference>
<proteinExistence type="predicted"/>
<evidence type="ECO:0000313" key="3">
    <source>
        <dbReference type="Proteomes" id="UP000249720"/>
    </source>
</evidence>
<name>A0A2W7RM84_9BACT</name>
<evidence type="ECO:0000256" key="1">
    <source>
        <dbReference type="SAM" id="SignalP"/>
    </source>
</evidence>
<sequence>MMKTTFTFIAGLIVIATILSCSSTANNSVNNQTDSTKLPNVSPANALKIIDSVTKDIPPIKADDILYENDKGYNKEAAEKAKQFVLQKMQISVRKNQEISVGYVPFDSSYSIQILTPTGGNRSQSNFFQYYPKTKVILNGVTFDTLYTPWQGDLRSRYY</sequence>
<accession>A0A2W7RM84</accession>
<feature type="chain" id="PRO_5016098461" evidence="1">
    <location>
        <begin position="28"/>
        <end position="159"/>
    </location>
</feature>
<organism evidence="2 3">
    <name type="scientific">Hydrotalea sandarakina</name>
    <dbReference type="NCBI Taxonomy" id="1004304"/>
    <lineage>
        <taxon>Bacteria</taxon>
        <taxon>Pseudomonadati</taxon>
        <taxon>Bacteroidota</taxon>
        <taxon>Chitinophagia</taxon>
        <taxon>Chitinophagales</taxon>
        <taxon>Chitinophagaceae</taxon>
        <taxon>Hydrotalea</taxon>
    </lineage>
</organism>
<gene>
    <name evidence="2" type="ORF">LX80_02092</name>
</gene>
<dbReference type="EMBL" id="QKZV01000006">
    <property type="protein sequence ID" value="PZX61928.1"/>
    <property type="molecule type" value="Genomic_DNA"/>
</dbReference>
<dbReference type="RefSeq" id="WP_111296132.1">
    <property type="nucleotide sequence ID" value="NZ_QKZV01000006.1"/>
</dbReference>
<feature type="signal peptide" evidence="1">
    <location>
        <begin position="1"/>
        <end position="27"/>
    </location>
</feature>
<dbReference type="Proteomes" id="UP000249720">
    <property type="component" value="Unassembled WGS sequence"/>
</dbReference>
<comment type="caution">
    <text evidence="2">The sequence shown here is derived from an EMBL/GenBank/DDBJ whole genome shotgun (WGS) entry which is preliminary data.</text>
</comment>
<keyword evidence="3" id="KW-1185">Reference proteome</keyword>
<protein>
    <submittedName>
        <fullName evidence="2">Uncharacterized protein</fullName>
    </submittedName>
</protein>
<keyword evidence="1" id="KW-0732">Signal</keyword>
<evidence type="ECO:0000313" key="2">
    <source>
        <dbReference type="EMBL" id="PZX61928.1"/>
    </source>
</evidence>